<protein>
    <submittedName>
        <fullName evidence="2">Uncharacterized protein</fullName>
    </submittedName>
</protein>
<sequence>MKRRAPVIALLLLAPFVGEFLLGNISLREIFALPFLVPLYGAGALLIREVARRTGRGWPTILLLGAAYGVIEAGLVDQSLFNPSLDGWDFLAVTPVPALGISAWHAMSFVMGHAVWSIAVPIALAELLVPDRAREPWLGRTGLVLTAVVYVLGCLEVFAFMFAAEEFLATPGQMIGAAAVAAVLVVAAWRVPRRREPAGRGWVPRPRVLGAAVFAGLVVYQLRPETWGGFAFGIAWLVLLGTALVPLARRRRFGARHELAVVAAALAVYALLGPVLTLMTTPDDPLRWVGNAVFAGIAVVLVLIARARTRPRVDAATPPG</sequence>
<gene>
    <name evidence="2" type="ORF">KDL28_35785</name>
</gene>
<accession>A0ABT1ACB1</accession>
<feature type="transmembrane region" description="Helical" evidence="1">
    <location>
        <begin position="141"/>
        <end position="162"/>
    </location>
</feature>
<evidence type="ECO:0000313" key="2">
    <source>
        <dbReference type="EMBL" id="MCO1660434.1"/>
    </source>
</evidence>
<feature type="transmembrane region" description="Helical" evidence="1">
    <location>
        <begin position="286"/>
        <end position="305"/>
    </location>
</feature>
<feature type="transmembrane region" description="Helical" evidence="1">
    <location>
        <begin position="228"/>
        <end position="247"/>
    </location>
</feature>
<feature type="transmembrane region" description="Helical" evidence="1">
    <location>
        <begin position="59"/>
        <end position="81"/>
    </location>
</feature>
<feature type="transmembrane region" description="Helical" evidence="1">
    <location>
        <begin position="259"/>
        <end position="280"/>
    </location>
</feature>
<comment type="caution">
    <text evidence="2">The sequence shown here is derived from an EMBL/GenBank/DDBJ whole genome shotgun (WGS) entry which is preliminary data.</text>
</comment>
<keyword evidence="1" id="KW-0472">Membrane</keyword>
<dbReference type="RefSeq" id="WP_252445940.1">
    <property type="nucleotide sequence ID" value="NZ_JAGSOV010000083.1"/>
</dbReference>
<feature type="transmembrane region" description="Helical" evidence="1">
    <location>
        <begin position="28"/>
        <end position="47"/>
    </location>
</feature>
<dbReference type="EMBL" id="JAGSOV010000083">
    <property type="protein sequence ID" value="MCO1660434.1"/>
    <property type="molecule type" value="Genomic_DNA"/>
</dbReference>
<name>A0ABT1ACB1_9PSEU</name>
<keyword evidence="3" id="KW-1185">Reference proteome</keyword>
<feature type="transmembrane region" description="Helical" evidence="1">
    <location>
        <begin position="174"/>
        <end position="192"/>
    </location>
</feature>
<evidence type="ECO:0000256" key="1">
    <source>
        <dbReference type="SAM" id="Phobius"/>
    </source>
</evidence>
<feature type="transmembrane region" description="Helical" evidence="1">
    <location>
        <begin position="101"/>
        <end position="129"/>
    </location>
</feature>
<feature type="transmembrane region" description="Helical" evidence="1">
    <location>
        <begin position="204"/>
        <end position="222"/>
    </location>
</feature>
<keyword evidence="1" id="KW-1133">Transmembrane helix</keyword>
<keyword evidence="1" id="KW-0812">Transmembrane</keyword>
<organism evidence="2 3">
    <name type="scientific">Pseudonocardia humida</name>
    <dbReference type="NCBI Taxonomy" id="2800819"/>
    <lineage>
        <taxon>Bacteria</taxon>
        <taxon>Bacillati</taxon>
        <taxon>Actinomycetota</taxon>
        <taxon>Actinomycetes</taxon>
        <taxon>Pseudonocardiales</taxon>
        <taxon>Pseudonocardiaceae</taxon>
        <taxon>Pseudonocardia</taxon>
    </lineage>
</organism>
<proteinExistence type="predicted"/>
<dbReference type="Proteomes" id="UP001165283">
    <property type="component" value="Unassembled WGS sequence"/>
</dbReference>
<evidence type="ECO:0000313" key="3">
    <source>
        <dbReference type="Proteomes" id="UP001165283"/>
    </source>
</evidence>
<reference evidence="2" key="1">
    <citation type="submission" date="2021-04" db="EMBL/GenBank/DDBJ databases">
        <title>Pseudonocardia sp. nov., isolated from sandy soil of mangrove forest.</title>
        <authorList>
            <person name="Zan Z."/>
            <person name="Huang R."/>
            <person name="Liu W."/>
        </authorList>
    </citation>
    <scope>NUCLEOTIDE SEQUENCE</scope>
    <source>
        <strain evidence="2">S2-4</strain>
    </source>
</reference>